<dbReference type="Proteomes" id="UP000024043">
    <property type="component" value="Unassembled WGS sequence"/>
</dbReference>
<keyword evidence="4" id="KW-1133">Transmembrane helix</keyword>
<comment type="subcellular location">
    <subcellularLocation>
        <location evidence="1">Membrane</location>
        <topology evidence="1">Single-pass membrane protein</topology>
    </subcellularLocation>
</comment>
<proteinExistence type="inferred from homology"/>
<evidence type="ECO:0000256" key="2">
    <source>
        <dbReference type="ARBA" id="ARBA00008854"/>
    </source>
</evidence>
<dbReference type="InterPro" id="IPR023353">
    <property type="entry name" value="LemA-like_dom_sf"/>
</dbReference>
<protein>
    <submittedName>
        <fullName evidence="6">LemA family protein</fullName>
    </submittedName>
</protein>
<dbReference type="SUPFAM" id="SSF140478">
    <property type="entry name" value="LemA-like"/>
    <property type="match status" value="1"/>
</dbReference>
<evidence type="ECO:0000256" key="4">
    <source>
        <dbReference type="ARBA" id="ARBA00022989"/>
    </source>
</evidence>
<evidence type="ECO:0000256" key="5">
    <source>
        <dbReference type="ARBA" id="ARBA00023136"/>
    </source>
</evidence>
<keyword evidence="3" id="KW-0812">Transmembrane</keyword>
<dbReference type="InterPro" id="IPR007156">
    <property type="entry name" value="MamQ_LemA"/>
</dbReference>
<comment type="caution">
    <text evidence="6">The sequence shown here is derived from an EMBL/GenBank/DDBJ whole genome shotgun (WGS) entry which is preliminary data.</text>
</comment>
<gene>
    <name evidence="6" type="ORF">AC00_3198</name>
</gene>
<evidence type="ECO:0000313" key="7">
    <source>
        <dbReference type="Proteomes" id="UP000024043"/>
    </source>
</evidence>
<dbReference type="PANTHER" id="PTHR34478:SF2">
    <property type="entry name" value="MEMBRANE PROTEIN"/>
    <property type="match status" value="1"/>
</dbReference>
<comment type="similarity">
    <text evidence="2">Belongs to the LemA family.</text>
</comment>
<dbReference type="Gene3D" id="1.20.1440.20">
    <property type="entry name" value="LemA-like domain"/>
    <property type="match status" value="1"/>
</dbReference>
<reference evidence="6 7" key="1">
    <citation type="submission" date="2014-03" db="EMBL/GenBank/DDBJ databases">
        <title>Genetic Variability of E. coli after antibiotic treatment.</title>
        <authorList>
            <person name="Silbergeld E."/>
            <person name="Coles C."/>
            <person name="Seidman J.C."/>
            <person name="You Y."/>
            <person name="George J."/>
            <person name="Nadendla S."/>
            <person name="Huot H."/>
            <person name="Daugherty S.C."/>
            <person name="Nagaraj S."/>
            <person name="Ott S."/>
            <person name="Klega K."/>
            <person name="Rasko D."/>
        </authorList>
    </citation>
    <scope>NUCLEOTIDE SEQUENCE [LARGE SCALE GENOMIC DNA]</scope>
    <source>
        <strain evidence="6 7">1-250-04_S3_C1</strain>
    </source>
</reference>
<evidence type="ECO:0000256" key="3">
    <source>
        <dbReference type="ARBA" id="ARBA00022692"/>
    </source>
</evidence>
<dbReference type="GO" id="GO:0016020">
    <property type="term" value="C:membrane"/>
    <property type="evidence" value="ECO:0007669"/>
    <property type="project" value="UniProtKB-SubCell"/>
</dbReference>
<name>A0AAN4NRZ8_ECOLX</name>
<dbReference type="EMBL" id="JJLU01000098">
    <property type="protein sequence ID" value="EZJ83859.1"/>
    <property type="molecule type" value="Genomic_DNA"/>
</dbReference>
<evidence type="ECO:0000256" key="1">
    <source>
        <dbReference type="ARBA" id="ARBA00004167"/>
    </source>
</evidence>
<organism evidence="6 7">
    <name type="scientific">Escherichia coli 1-250-04_S3_C1</name>
    <dbReference type="NCBI Taxonomy" id="1444135"/>
    <lineage>
        <taxon>Bacteria</taxon>
        <taxon>Pseudomonadati</taxon>
        <taxon>Pseudomonadota</taxon>
        <taxon>Gammaproteobacteria</taxon>
        <taxon>Enterobacterales</taxon>
        <taxon>Enterobacteriaceae</taxon>
        <taxon>Escherichia</taxon>
    </lineage>
</organism>
<dbReference type="AlphaFoldDB" id="A0AAN4NRZ8"/>
<dbReference type="PANTHER" id="PTHR34478">
    <property type="entry name" value="PROTEIN LEMA"/>
    <property type="match status" value="1"/>
</dbReference>
<evidence type="ECO:0000313" key="6">
    <source>
        <dbReference type="EMBL" id="EZJ83859.1"/>
    </source>
</evidence>
<keyword evidence="5" id="KW-0472">Membrane</keyword>
<sequence>MKKDLNMLRIFIVIIFIFNLSGCGYNDIQTYDEQVNASWSEVLNQYQRRADLIPNLVG</sequence>
<accession>A0AAN4NRZ8</accession>